<dbReference type="AlphaFoldDB" id="A0A6G1I400"/>
<dbReference type="Gene3D" id="2.130.10.10">
    <property type="entry name" value="YVTN repeat-like/Quinoprotein amine dehydrogenase"/>
    <property type="match status" value="3"/>
</dbReference>
<evidence type="ECO:0000313" key="9">
    <source>
        <dbReference type="Proteomes" id="UP000799640"/>
    </source>
</evidence>
<dbReference type="SUPFAM" id="SSF50978">
    <property type="entry name" value="WD40 repeat-like"/>
    <property type="match status" value="2"/>
</dbReference>
<gene>
    <name evidence="8" type="ORF">EJ06DRAFT_580131</name>
</gene>
<proteinExistence type="inferred from homology"/>
<dbReference type="GO" id="GO:0005737">
    <property type="term" value="C:cytoplasm"/>
    <property type="evidence" value="ECO:0007669"/>
    <property type="project" value="UniProtKB-SubCell"/>
</dbReference>
<dbReference type="PANTHER" id="PTHR14344">
    <property type="entry name" value="WD REPEAT PROTEIN"/>
    <property type="match status" value="1"/>
</dbReference>
<keyword evidence="5" id="KW-0677">Repeat</keyword>
<dbReference type="Pfam" id="PF00400">
    <property type="entry name" value="WD40"/>
    <property type="match status" value="2"/>
</dbReference>
<dbReference type="InterPro" id="IPR036322">
    <property type="entry name" value="WD40_repeat_dom_sf"/>
</dbReference>
<dbReference type="Proteomes" id="UP000799640">
    <property type="component" value="Unassembled WGS sequence"/>
</dbReference>
<organism evidence="8 9">
    <name type="scientific">Trichodelitschia bisporula</name>
    <dbReference type="NCBI Taxonomy" id="703511"/>
    <lineage>
        <taxon>Eukaryota</taxon>
        <taxon>Fungi</taxon>
        <taxon>Dikarya</taxon>
        <taxon>Ascomycota</taxon>
        <taxon>Pezizomycotina</taxon>
        <taxon>Dothideomycetes</taxon>
        <taxon>Dothideomycetes incertae sedis</taxon>
        <taxon>Phaeotrichales</taxon>
        <taxon>Phaeotrichaceae</taxon>
        <taxon>Trichodelitschia</taxon>
    </lineage>
</organism>
<dbReference type="InterPro" id="IPR001680">
    <property type="entry name" value="WD40_rpt"/>
</dbReference>
<sequence>MSSFLQIISSRTPVTALCLLDDLVVSADGPFLRIYHYETGQLLFWTNAFDDQTIHGIAHVAKLASGHVHLLIWGRSMLRLVILVPISKANTVPGPQDGLKIFLGQSTKAPGWILALAVNAGSGQSSGMNCDCTAHAAFLTAQNVLYTACPTDRAALLVHEVAAGPRCILYSANLIWDSSFSLLVAAGTAFGDIIVWSTAASPGSTACVHYILTGHEGSIFGLQISERLPLDMEGQKIARFLASCSDDRTIRIWLLREDPGLRAPGYEEGASGQYLEQTGFLSKNEKRKIDDLSSSLCVASAMGHASRIWGVRYINAASWLKTQSMKLLSIGEDATSQVWELDEKENGFALHHRASFAHHFGKNIWSVAVDSAANPRIVTGGADGAITARRLQTDQVEAPLSTLLATWSMESMLESADLFCQQTLNSFGKPAHFAAVSAPKNCKADFFRSYIFIQETALLMTTNEGLVLLFQEDETGFRRWSHIATLSDIAGYSVAAGVPQKPLAFLAGAEGAVYVFDMKGRTMMPVFRVGGKVAGLFVELVKTTEDVDTYGLVATLMGNSPPQHIILAHHRLSEDILVVRRVVLPLEPSVMVTSMTHGPTGRDQWSVFLGLRNGDALMFSHGGSEGVTQPYTIPRVHRGETITGLRWLSGKDSQDVLGWLVSVGRDGACAVNQIPQSGSNVLLVHKLTLSLGSNLEGLYISPKNELFVYGFHGTRFIFHNASLHRSIMTVESGGVHRVWTFKPNVTTDGGITGGRFAWTKASQFMIYTSQEANHRVIQPGGHGREIKACAIAPVVLSGSKLGPLIATGAEDTDIRLSSYDGTTFRCVSILRKHVTGIQSLKWSSDGRFLFSSGGFEEFFVWRLRSVPSVEVGVVRESACPMSNEKSDLRITSFAVEDISESKGKQDGDAMFLITMVYSNSTIRTFTYISSNSKGTWTLRATHRYTSACLTQCSYLSVDAGTSILLTAATDGHISLWSMSGITELKASPDVTEIEWLGTIRVHQSSVKAMSVVRLNRDNHLILSGGDDNALGLTHCVLHKTGSPGMSVLLIPRAHAAAITATALWLGVSSQMKFGLYAVSGSNDQRVRVWGISMDLERSDEHGVVLRKLGNGYTAVADVSSMALFPSCDSGPRRVEVLLSAPLSESVIFGPWLLA</sequence>
<dbReference type="PROSITE" id="PS50082">
    <property type="entry name" value="WD_REPEATS_2"/>
    <property type="match status" value="1"/>
</dbReference>
<accession>A0A6G1I400</accession>
<evidence type="ECO:0000256" key="4">
    <source>
        <dbReference type="ARBA" id="ARBA00022694"/>
    </source>
</evidence>
<comment type="subcellular location">
    <subcellularLocation>
        <location evidence="1">Cytoplasm</location>
    </subcellularLocation>
</comment>
<reference evidence="8" key="1">
    <citation type="journal article" date="2020" name="Stud. Mycol.">
        <title>101 Dothideomycetes genomes: a test case for predicting lifestyles and emergence of pathogens.</title>
        <authorList>
            <person name="Haridas S."/>
            <person name="Albert R."/>
            <person name="Binder M."/>
            <person name="Bloem J."/>
            <person name="Labutti K."/>
            <person name="Salamov A."/>
            <person name="Andreopoulos B."/>
            <person name="Baker S."/>
            <person name="Barry K."/>
            <person name="Bills G."/>
            <person name="Bluhm B."/>
            <person name="Cannon C."/>
            <person name="Castanera R."/>
            <person name="Culley D."/>
            <person name="Daum C."/>
            <person name="Ezra D."/>
            <person name="Gonzalez J."/>
            <person name="Henrissat B."/>
            <person name="Kuo A."/>
            <person name="Liang C."/>
            <person name="Lipzen A."/>
            <person name="Lutzoni F."/>
            <person name="Magnuson J."/>
            <person name="Mondo S."/>
            <person name="Nolan M."/>
            <person name="Ohm R."/>
            <person name="Pangilinan J."/>
            <person name="Park H.-J."/>
            <person name="Ramirez L."/>
            <person name="Alfaro M."/>
            <person name="Sun H."/>
            <person name="Tritt A."/>
            <person name="Yoshinaga Y."/>
            <person name="Zwiers L.-H."/>
            <person name="Turgeon B."/>
            <person name="Goodwin S."/>
            <person name="Spatafora J."/>
            <person name="Crous P."/>
            <person name="Grigoriev I."/>
        </authorList>
    </citation>
    <scope>NUCLEOTIDE SEQUENCE</scope>
    <source>
        <strain evidence="8">CBS 262.69</strain>
    </source>
</reference>
<dbReference type="SMART" id="SM00320">
    <property type="entry name" value="WD40"/>
    <property type="match status" value="9"/>
</dbReference>
<dbReference type="InterPro" id="IPR015943">
    <property type="entry name" value="WD40/YVTN_repeat-like_dom_sf"/>
</dbReference>
<dbReference type="EMBL" id="ML996690">
    <property type="protein sequence ID" value="KAF2402914.1"/>
    <property type="molecule type" value="Genomic_DNA"/>
</dbReference>
<evidence type="ECO:0000256" key="7">
    <source>
        <dbReference type="PROSITE-ProRule" id="PRU00221"/>
    </source>
</evidence>
<keyword evidence="9" id="KW-1185">Reference proteome</keyword>
<dbReference type="GO" id="GO:0030488">
    <property type="term" value="P:tRNA methylation"/>
    <property type="evidence" value="ECO:0007669"/>
    <property type="project" value="TreeGrafter"/>
</dbReference>
<evidence type="ECO:0000256" key="1">
    <source>
        <dbReference type="ARBA" id="ARBA00004496"/>
    </source>
</evidence>
<evidence type="ECO:0000256" key="5">
    <source>
        <dbReference type="ARBA" id="ARBA00022737"/>
    </source>
</evidence>
<evidence type="ECO:0000256" key="6">
    <source>
        <dbReference type="ARBA" id="ARBA00038255"/>
    </source>
</evidence>
<comment type="similarity">
    <text evidence="6">Belongs to the WD repeat WDR6 family.</text>
</comment>
<dbReference type="InterPro" id="IPR051973">
    <property type="entry name" value="tRNA_Anticodon_Mtase-Reg"/>
</dbReference>
<evidence type="ECO:0000313" key="8">
    <source>
        <dbReference type="EMBL" id="KAF2402914.1"/>
    </source>
</evidence>
<keyword evidence="3 7" id="KW-0853">WD repeat</keyword>
<evidence type="ECO:0000256" key="3">
    <source>
        <dbReference type="ARBA" id="ARBA00022574"/>
    </source>
</evidence>
<keyword evidence="2" id="KW-0963">Cytoplasm</keyword>
<keyword evidence="4" id="KW-0819">tRNA processing</keyword>
<name>A0A6G1I400_9PEZI</name>
<feature type="repeat" description="WD" evidence="7">
    <location>
        <begin position="830"/>
        <end position="871"/>
    </location>
</feature>
<protein>
    <submittedName>
        <fullName evidence="8">WD40 repeat-like protein</fullName>
    </submittedName>
</protein>
<evidence type="ECO:0000256" key="2">
    <source>
        <dbReference type="ARBA" id="ARBA00022490"/>
    </source>
</evidence>
<dbReference type="SUPFAM" id="SSF101908">
    <property type="entry name" value="Putative isomerase YbhE"/>
    <property type="match status" value="1"/>
</dbReference>
<dbReference type="PANTHER" id="PTHR14344:SF3">
    <property type="entry name" value="WD REPEAT-CONTAINING PROTEIN 6"/>
    <property type="match status" value="1"/>
</dbReference>
<dbReference type="OrthoDB" id="5594999at2759"/>